<evidence type="ECO:0000256" key="1">
    <source>
        <dbReference type="ARBA" id="ARBA00007179"/>
    </source>
</evidence>
<dbReference type="Gene3D" id="1.50.10.10">
    <property type="match status" value="1"/>
</dbReference>
<dbReference type="GO" id="GO:0046872">
    <property type="term" value="F:metal ion binding"/>
    <property type="evidence" value="ECO:0007669"/>
    <property type="project" value="UniProtKB-KW"/>
</dbReference>
<evidence type="ECO:0000256" key="2">
    <source>
        <dbReference type="PIRSR" id="PIRSR607822-1"/>
    </source>
</evidence>
<dbReference type="Pfam" id="PF05147">
    <property type="entry name" value="LANC_like"/>
    <property type="match status" value="1"/>
</dbReference>
<keyword evidence="2" id="KW-0862">Zinc</keyword>
<dbReference type="GO" id="GO:0031179">
    <property type="term" value="P:peptide modification"/>
    <property type="evidence" value="ECO:0007669"/>
    <property type="project" value="InterPro"/>
</dbReference>
<sequence length="427" mass="48648">MYTWSLVKKDDRSFVNPFLSSDQQHSWNQTDEEFLKHLKSVVKKLMAQWEKHVKAEIDYTGSTNWSDYSVYTGKSGYALLYFEAGKMLNSPEYIEQAFFMAEKCTMHLHKPNAKDLTFLTGVSGPLALAAACAHSLKQPEKEHHFLHRLQTLYRSFEVLTNSSDDMPDELLYGRAGCLFSLLYMKQHCHEKVNDDLIASVAKAIIGSGRRLANEMQLRGFITPPLMFEWHKQKYLGPAHGFAGILYLLLQITDYLEPGVVEDDIRLCLDFLLETRFPSGNFPSSLDSERDRLVQWCHGAPGFIHCFIAAAKVYNSDLYLSAAKQCADVTWERGILTKGVGLCHGISGNALAILHLYKHTKDPVYLYRAYKFSEIVMDDRPHEFRTPDRPLSLFEGTAGVILFLMNLLDPEKFACSFPGYQLNALDKK</sequence>
<dbReference type="Proteomes" id="UP000076858">
    <property type="component" value="Unassembled WGS sequence"/>
</dbReference>
<dbReference type="EMBL" id="LRGB01002190">
    <property type="protein sequence ID" value="KZS08733.1"/>
    <property type="molecule type" value="Genomic_DNA"/>
</dbReference>
<evidence type="ECO:0000313" key="4">
    <source>
        <dbReference type="Proteomes" id="UP000076858"/>
    </source>
</evidence>
<reference evidence="3 4" key="1">
    <citation type="submission" date="2016-03" db="EMBL/GenBank/DDBJ databases">
        <title>EvidentialGene: Evidence-directed Construction of Genes on Genomes.</title>
        <authorList>
            <person name="Gilbert D.G."/>
            <person name="Choi J.-H."/>
            <person name="Mockaitis K."/>
            <person name="Colbourne J."/>
            <person name="Pfrender M."/>
        </authorList>
    </citation>
    <scope>NUCLEOTIDE SEQUENCE [LARGE SCALE GENOMIC DNA]</scope>
    <source>
        <strain evidence="3 4">Xinb3</strain>
        <tissue evidence="3">Complete organism</tissue>
    </source>
</reference>
<dbReference type="CDD" id="cd04794">
    <property type="entry name" value="euk_LANCL"/>
    <property type="match status" value="1"/>
</dbReference>
<evidence type="ECO:0000313" key="3">
    <source>
        <dbReference type="EMBL" id="KZS08733.1"/>
    </source>
</evidence>
<comment type="similarity">
    <text evidence="1">Belongs to the LanC-like protein family.</text>
</comment>
<dbReference type="GO" id="GO:0005975">
    <property type="term" value="P:carbohydrate metabolic process"/>
    <property type="evidence" value="ECO:0007669"/>
    <property type="project" value="InterPro"/>
</dbReference>
<dbReference type="InterPro" id="IPR020464">
    <property type="entry name" value="LanC-like_prot_euk"/>
</dbReference>
<keyword evidence="4" id="KW-1185">Reference proteome</keyword>
<dbReference type="PANTHER" id="PTHR12736:SF21">
    <property type="entry name" value="LANC-LIKE PROTEIN 2"/>
    <property type="match status" value="1"/>
</dbReference>
<organism evidence="3 4">
    <name type="scientific">Daphnia magna</name>
    <dbReference type="NCBI Taxonomy" id="35525"/>
    <lineage>
        <taxon>Eukaryota</taxon>
        <taxon>Metazoa</taxon>
        <taxon>Ecdysozoa</taxon>
        <taxon>Arthropoda</taxon>
        <taxon>Crustacea</taxon>
        <taxon>Branchiopoda</taxon>
        <taxon>Diplostraca</taxon>
        <taxon>Cladocera</taxon>
        <taxon>Anomopoda</taxon>
        <taxon>Daphniidae</taxon>
        <taxon>Daphnia</taxon>
    </lineage>
</organism>
<feature type="binding site" evidence="2">
    <location>
        <position position="296"/>
    </location>
    <ligand>
        <name>Zn(2+)</name>
        <dbReference type="ChEBI" id="CHEBI:29105"/>
    </ligand>
</feature>
<proteinExistence type="inferred from homology"/>
<dbReference type="SUPFAM" id="SSF158745">
    <property type="entry name" value="LanC-like"/>
    <property type="match status" value="1"/>
</dbReference>
<name>A0A164RKN6_9CRUS</name>
<dbReference type="InterPro" id="IPR012341">
    <property type="entry name" value="6hp_glycosidase-like_sf"/>
</dbReference>
<dbReference type="AlphaFoldDB" id="A0A164RKN6"/>
<accession>A0A164RKN6</accession>
<dbReference type="PANTHER" id="PTHR12736">
    <property type="entry name" value="LANC-LIKE PROTEIN"/>
    <property type="match status" value="1"/>
</dbReference>
<feature type="binding site" evidence="2">
    <location>
        <position position="342"/>
    </location>
    <ligand>
        <name>Zn(2+)</name>
        <dbReference type="ChEBI" id="CHEBI:29105"/>
    </ligand>
</feature>
<dbReference type="SMART" id="SM01260">
    <property type="entry name" value="LANC_like"/>
    <property type="match status" value="1"/>
</dbReference>
<feature type="binding site" evidence="2">
    <location>
        <position position="343"/>
    </location>
    <ligand>
        <name>Zn(2+)</name>
        <dbReference type="ChEBI" id="CHEBI:29105"/>
    </ligand>
</feature>
<keyword evidence="2" id="KW-0479">Metal-binding</keyword>
<dbReference type="PRINTS" id="PR01950">
    <property type="entry name" value="LANCSUPER"/>
</dbReference>
<gene>
    <name evidence="3" type="ORF">APZ42_027437</name>
</gene>
<dbReference type="GO" id="GO:0005886">
    <property type="term" value="C:plasma membrane"/>
    <property type="evidence" value="ECO:0007669"/>
    <property type="project" value="TreeGrafter"/>
</dbReference>
<dbReference type="InterPro" id="IPR007822">
    <property type="entry name" value="LANC-like"/>
</dbReference>
<dbReference type="OrthoDB" id="10257263at2759"/>
<comment type="caution">
    <text evidence="3">The sequence shown here is derived from an EMBL/GenBank/DDBJ whole genome shotgun (WGS) entry which is preliminary data.</text>
</comment>
<protein>
    <submittedName>
        <fullName evidence="3">LanC 3-like protein</fullName>
    </submittedName>
</protein>
<dbReference type="PRINTS" id="PR01951">
    <property type="entry name" value="LANCEUKARYTE"/>
</dbReference>